<comment type="caution">
    <text evidence="2">The sequence shown here is derived from an EMBL/GenBank/DDBJ whole genome shotgun (WGS) entry which is preliminary data.</text>
</comment>
<feature type="compositionally biased region" description="Basic and acidic residues" evidence="1">
    <location>
        <begin position="134"/>
        <end position="152"/>
    </location>
</feature>
<dbReference type="Pfam" id="PF05359">
    <property type="entry name" value="DUF748"/>
    <property type="match status" value="1"/>
</dbReference>
<dbReference type="InterPro" id="IPR008023">
    <property type="entry name" value="DUF748"/>
</dbReference>
<dbReference type="PANTHER" id="PTHR30441:SF4">
    <property type="entry name" value="PROTEIN ASMA"/>
    <property type="match status" value="1"/>
</dbReference>
<proteinExistence type="predicted"/>
<accession>A0A0M2UUB4</accession>
<reference evidence="2 3" key="1">
    <citation type="journal article" date="2013" name="BMC Microbiol.">
        <title>Identification of the type II cytochrome c maturation pathway in anammox bacteria by comparative genomics.</title>
        <authorList>
            <person name="Ferousi C."/>
            <person name="Speth D.R."/>
            <person name="Reimann J."/>
            <person name="Op den Camp H.J."/>
            <person name="Allen J.W."/>
            <person name="Keltjens J.T."/>
            <person name="Jetten M.S."/>
        </authorList>
    </citation>
    <scope>NUCLEOTIDE SEQUENCE [LARGE SCALE GENOMIC DNA]</scope>
    <source>
        <strain evidence="2">RU1</strain>
    </source>
</reference>
<feature type="region of interest" description="Disordered" evidence="1">
    <location>
        <begin position="729"/>
        <end position="761"/>
    </location>
</feature>
<evidence type="ECO:0000256" key="1">
    <source>
        <dbReference type="SAM" id="MobiDB-lite"/>
    </source>
</evidence>
<dbReference type="EMBL" id="LAQJ01000173">
    <property type="protein sequence ID" value="KKO19633.1"/>
    <property type="molecule type" value="Genomic_DNA"/>
</dbReference>
<evidence type="ECO:0008006" key="4">
    <source>
        <dbReference type="Google" id="ProtNLM"/>
    </source>
</evidence>
<protein>
    <recommendedName>
        <fullName evidence="4">Assembly protein</fullName>
    </recommendedName>
</protein>
<keyword evidence="3" id="KW-1185">Reference proteome</keyword>
<dbReference type="Proteomes" id="UP000034954">
    <property type="component" value="Unassembled WGS sequence"/>
</dbReference>
<evidence type="ECO:0000313" key="2">
    <source>
        <dbReference type="EMBL" id="KKO19633.1"/>
    </source>
</evidence>
<dbReference type="AlphaFoldDB" id="A0A0M2UUB4"/>
<feature type="compositionally biased region" description="Basic and acidic residues" evidence="1">
    <location>
        <begin position="734"/>
        <end position="748"/>
    </location>
</feature>
<sequence length="761" mass="83064">MKKIVIIVLSIVFGLFVCAAVAPFVIDLNKHKGKIIEIAKPYLARDLDFTGIKLSIVKGLGVEIEGLRIAENPAFGKGDFLDMGRLRVKVKFLPLLRKEIEVKELILDKPVIQLIKNAKGEFNFNDLMGSQAKGPEDTGDAAKEGKEDKKAGERGEDALFAGLAVSTFTLLQGRIDFVDEFTQQGTATTTTIDQLDIKLSDVSLDKPIHLSMAARLPDGTKQNFTIQGTMGPLEKTIDMNRLFMDIALQAKDLNVDRIVALYPSIREMLPKDTNFSGLLGMEMVSKGNIDNLDAHGTIDLKNMDIAYGETFRKPKLVPCQVSFNARKTGEDIQLDPSIVTMHTLSLTASGKVSNLNDPHFDLSMGTGDTSLKGWESLVSSLKEYEPEGSFILQTTVKGTLKDAAAEVQLSSPRLAFKLPLSAENDQSAAAGKSFFESMNMKVQAVKKNDDIKGTGSLEVKTGEIQAAAFEKMQAQFDYQNDILGIQGFQVHILQGDISMTGVVETGEMQWNVKPVVKNINMAEAVDKFTQYAGLFKGTFSGSFTANNSGDDKQKGGLNASGSFQIDQGEIMNVNLVDTIMESLVGIKGISTFLKKEGSQLEKQEITRFDSMNGDFSMASNTINLKKVALHNIHTVEATSTDALINGLIDFFTNKLDMKGKIVLSPEYSAKLAKKAEPLNALLDAESRMVLPISVVGSLVKPVPLLDIPYVTSATTKYYGKKELEKLGEKIGLPKKGDKEQKGGDHNQKESPLGNILKDILK</sequence>
<name>A0A0M2UUB4_9BACT</name>
<dbReference type="InterPro" id="IPR052894">
    <property type="entry name" value="AsmA-related"/>
</dbReference>
<feature type="region of interest" description="Disordered" evidence="1">
    <location>
        <begin position="126"/>
        <end position="152"/>
    </location>
</feature>
<gene>
    <name evidence="2" type="ORF">BROFUL_01668</name>
</gene>
<organism evidence="2 3">
    <name type="scientific">Candidatus Brocadia fulgida</name>
    <dbReference type="NCBI Taxonomy" id="380242"/>
    <lineage>
        <taxon>Bacteria</taxon>
        <taxon>Pseudomonadati</taxon>
        <taxon>Planctomycetota</taxon>
        <taxon>Candidatus Brocadiia</taxon>
        <taxon>Candidatus Brocadiales</taxon>
        <taxon>Candidatus Brocadiaceae</taxon>
        <taxon>Candidatus Brocadia</taxon>
    </lineage>
</organism>
<dbReference type="GO" id="GO:0090313">
    <property type="term" value="P:regulation of protein targeting to membrane"/>
    <property type="evidence" value="ECO:0007669"/>
    <property type="project" value="TreeGrafter"/>
</dbReference>
<evidence type="ECO:0000313" key="3">
    <source>
        <dbReference type="Proteomes" id="UP000034954"/>
    </source>
</evidence>
<dbReference type="PANTHER" id="PTHR30441">
    <property type="entry name" value="DUF748 DOMAIN-CONTAINING PROTEIN"/>
    <property type="match status" value="1"/>
</dbReference>
<dbReference type="GO" id="GO:0005886">
    <property type="term" value="C:plasma membrane"/>
    <property type="evidence" value="ECO:0007669"/>
    <property type="project" value="TreeGrafter"/>
</dbReference>